<sequence length="95" mass="10286">MAMKQTQTKLFDFADVGLDFCVGSKSLFPDRFKKMLVIGYNTQTVASVAVAGNQVTLTYGVSHGYVADRVLKVESGVLAEINGGEFWIDSVTSNT</sequence>
<protein>
    <submittedName>
        <fullName evidence="1">Uncharacterized protein</fullName>
    </submittedName>
</protein>
<organism evidence="1 2">
    <name type="scientific">Acinetobacter cumulans</name>
    <dbReference type="NCBI Taxonomy" id="2136182"/>
    <lineage>
        <taxon>Bacteria</taxon>
        <taxon>Pseudomonadati</taxon>
        <taxon>Pseudomonadota</taxon>
        <taxon>Gammaproteobacteria</taxon>
        <taxon>Moraxellales</taxon>
        <taxon>Moraxellaceae</taxon>
        <taxon>Acinetobacter</taxon>
    </lineage>
</organism>
<comment type="caution">
    <text evidence="1">The sequence shown here is derived from an EMBL/GenBank/DDBJ whole genome shotgun (WGS) entry which is preliminary data.</text>
</comment>
<evidence type="ECO:0000313" key="2">
    <source>
        <dbReference type="Proteomes" id="UP000281084"/>
    </source>
</evidence>
<dbReference type="EMBL" id="RAXZ01000112">
    <property type="protein sequence ID" value="RKG45949.1"/>
    <property type="molecule type" value="Genomic_DNA"/>
</dbReference>
<name>A0A3A8FHW6_9GAMM</name>
<gene>
    <name evidence="1" type="ORF">D7V64_17530</name>
</gene>
<feature type="non-terminal residue" evidence="1">
    <location>
        <position position="95"/>
    </location>
</feature>
<reference evidence="1 2" key="1">
    <citation type="submission" date="2018-09" db="EMBL/GenBank/DDBJ databases">
        <title>The draft genome of Acinetobacter spp. strains.</title>
        <authorList>
            <person name="Qin J."/>
            <person name="Feng Y."/>
            <person name="Zong Z."/>
        </authorList>
    </citation>
    <scope>NUCLEOTIDE SEQUENCE [LARGE SCALE GENOMIC DNA]</scope>
    <source>
        <strain evidence="1 2">WCHAc060002</strain>
    </source>
</reference>
<proteinExistence type="predicted"/>
<evidence type="ECO:0000313" key="1">
    <source>
        <dbReference type="EMBL" id="RKG45949.1"/>
    </source>
</evidence>
<accession>A0A3A8FHW6</accession>
<dbReference type="Proteomes" id="UP000281084">
    <property type="component" value="Unassembled WGS sequence"/>
</dbReference>
<dbReference type="AlphaFoldDB" id="A0A3A8FHW6"/>